<evidence type="ECO:0000256" key="3">
    <source>
        <dbReference type="ARBA" id="ARBA00023015"/>
    </source>
</evidence>
<dbReference type="RefSeq" id="WP_140648528.1">
    <property type="nucleotide sequence ID" value="NZ_RCZB01000002.1"/>
</dbReference>
<dbReference type="SUPFAM" id="SSF75625">
    <property type="entry name" value="YebC-like"/>
    <property type="match status" value="1"/>
</dbReference>
<name>A0A502CF41_9GAMM</name>
<evidence type="ECO:0000256" key="2">
    <source>
        <dbReference type="ARBA" id="ARBA00022490"/>
    </source>
</evidence>
<feature type="domain" description="TACO1/YebC-like N-terminal" evidence="8">
    <location>
        <begin position="7"/>
        <end position="72"/>
    </location>
</feature>
<dbReference type="STRING" id="582702.SAMN05192579_10551"/>
<evidence type="ECO:0000259" key="8">
    <source>
        <dbReference type="Pfam" id="PF20772"/>
    </source>
</evidence>
<keyword evidence="3 6" id="KW-0805">Transcription regulation</keyword>
<evidence type="ECO:0000256" key="1">
    <source>
        <dbReference type="ARBA" id="ARBA00008724"/>
    </source>
</evidence>
<dbReference type="EMBL" id="RCZO01000001">
    <property type="protein sequence ID" value="TPG11312.1"/>
    <property type="molecule type" value="Genomic_DNA"/>
</dbReference>
<dbReference type="PANTHER" id="PTHR12532">
    <property type="entry name" value="TRANSLATIONAL ACTIVATOR OF CYTOCHROME C OXIDASE 1"/>
    <property type="match status" value="1"/>
</dbReference>
<dbReference type="NCBIfam" id="TIGR01033">
    <property type="entry name" value="YebC/PmpR family DNA-binding transcriptional regulator"/>
    <property type="match status" value="1"/>
</dbReference>
<dbReference type="GO" id="GO:0003677">
    <property type="term" value="F:DNA binding"/>
    <property type="evidence" value="ECO:0007669"/>
    <property type="project" value="UniProtKB-UniRule"/>
</dbReference>
<dbReference type="InterPro" id="IPR049083">
    <property type="entry name" value="TACO1_YebC_N"/>
</dbReference>
<dbReference type="Pfam" id="PF01709">
    <property type="entry name" value="Transcrip_reg"/>
    <property type="match status" value="1"/>
</dbReference>
<evidence type="ECO:0000259" key="7">
    <source>
        <dbReference type="Pfam" id="PF01709"/>
    </source>
</evidence>
<dbReference type="PANTHER" id="PTHR12532:SF6">
    <property type="entry name" value="TRANSCRIPTIONAL REGULATORY PROTEIN YEBC-RELATED"/>
    <property type="match status" value="1"/>
</dbReference>
<dbReference type="InterPro" id="IPR026564">
    <property type="entry name" value="Transcrip_reg_TACO1-like_dom3"/>
</dbReference>
<keyword evidence="5 6" id="KW-0804">Transcription</keyword>
<feature type="domain" description="TACO1/YebC-like second and third" evidence="7">
    <location>
        <begin position="80"/>
        <end position="236"/>
    </location>
</feature>
<accession>A0A502CF41</accession>
<proteinExistence type="inferred from homology"/>
<dbReference type="GO" id="GO:0005829">
    <property type="term" value="C:cytosol"/>
    <property type="evidence" value="ECO:0007669"/>
    <property type="project" value="TreeGrafter"/>
</dbReference>
<dbReference type="AlphaFoldDB" id="A0A502CF41"/>
<dbReference type="InterPro" id="IPR048300">
    <property type="entry name" value="TACO1_YebC-like_2nd/3rd_dom"/>
</dbReference>
<dbReference type="HAMAP" id="MF_00693">
    <property type="entry name" value="Transcrip_reg_TACO1"/>
    <property type="match status" value="1"/>
</dbReference>
<dbReference type="GO" id="GO:0006355">
    <property type="term" value="P:regulation of DNA-templated transcription"/>
    <property type="evidence" value="ECO:0007669"/>
    <property type="project" value="UniProtKB-UniRule"/>
</dbReference>
<dbReference type="Gene3D" id="3.30.70.980">
    <property type="match status" value="2"/>
</dbReference>
<comment type="similarity">
    <text evidence="1 6">Belongs to the TACO1 family.</text>
</comment>
<comment type="subcellular location">
    <subcellularLocation>
        <location evidence="6">Cytoplasm</location>
    </subcellularLocation>
</comment>
<evidence type="ECO:0000313" key="10">
    <source>
        <dbReference type="Proteomes" id="UP000319486"/>
    </source>
</evidence>
<keyword evidence="10" id="KW-1185">Reference proteome</keyword>
<sequence length="244" mass="25863">MGRGPSIEGRKNAEDAKRAKVFTKLIREITVATRAGVADPAGNPRLRSAVDKALSANMTRDTIDRAIKRGSGAEGGADMHELRYEGYGPAGIALIIDCVTDNPVRTVADVRHGLTKHGGNLGTSGSVAFQFSRCGELVFATAGDAALEEKILEAALEAGADDVVNEAGESSVLCTPESFEAVQRALVAAGLHPSRADVVMRPANRVTIPAEAQETLLDLIDWLEELDDVHEIYHNAVLPLEAAE</sequence>
<dbReference type="OrthoDB" id="9781053at2"/>
<gene>
    <name evidence="9" type="ORF">EAH88_01835</name>
</gene>
<evidence type="ECO:0000313" key="9">
    <source>
        <dbReference type="EMBL" id="TPG11312.1"/>
    </source>
</evidence>
<organism evidence="9 10">
    <name type="scientific">Rhodanobacter glycinis</name>
    <dbReference type="NCBI Taxonomy" id="582702"/>
    <lineage>
        <taxon>Bacteria</taxon>
        <taxon>Pseudomonadati</taxon>
        <taxon>Pseudomonadota</taxon>
        <taxon>Gammaproteobacteria</taxon>
        <taxon>Lysobacterales</taxon>
        <taxon>Rhodanobacteraceae</taxon>
        <taxon>Rhodanobacter</taxon>
    </lineage>
</organism>
<evidence type="ECO:0000256" key="4">
    <source>
        <dbReference type="ARBA" id="ARBA00023125"/>
    </source>
</evidence>
<keyword evidence="2 6" id="KW-0963">Cytoplasm</keyword>
<dbReference type="Gene3D" id="1.10.10.200">
    <property type="match status" value="1"/>
</dbReference>
<dbReference type="NCBIfam" id="NF009044">
    <property type="entry name" value="PRK12378.1"/>
    <property type="match status" value="1"/>
</dbReference>
<protein>
    <recommendedName>
        <fullName evidence="6">Probable transcriptional regulatory protein EAH88_01835</fullName>
    </recommendedName>
</protein>
<dbReference type="Proteomes" id="UP000319486">
    <property type="component" value="Unassembled WGS sequence"/>
</dbReference>
<dbReference type="NCBIfam" id="NF001030">
    <property type="entry name" value="PRK00110.1"/>
    <property type="match status" value="1"/>
</dbReference>
<reference evidence="9 10" key="1">
    <citation type="journal article" date="2019" name="Environ. Microbiol.">
        <title>Species interactions and distinct microbial communities in high Arctic permafrost affected cryosols are associated with the CH4 and CO2 gas fluxes.</title>
        <authorList>
            <person name="Altshuler I."/>
            <person name="Hamel J."/>
            <person name="Turney S."/>
            <person name="Magnuson E."/>
            <person name="Levesque R."/>
            <person name="Greer C."/>
            <person name="Whyte L.G."/>
        </authorList>
    </citation>
    <scope>NUCLEOTIDE SEQUENCE [LARGE SCALE GENOMIC DNA]</scope>
    <source>
        <strain evidence="9 10">S13Y</strain>
    </source>
</reference>
<evidence type="ECO:0000256" key="5">
    <source>
        <dbReference type="ARBA" id="ARBA00023163"/>
    </source>
</evidence>
<keyword evidence="4 6" id="KW-0238">DNA-binding</keyword>
<dbReference type="InterPro" id="IPR029072">
    <property type="entry name" value="YebC-like"/>
</dbReference>
<comment type="caution">
    <text evidence="9">The sequence shown here is derived from an EMBL/GenBank/DDBJ whole genome shotgun (WGS) entry which is preliminary data.</text>
</comment>
<dbReference type="InterPro" id="IPR002876">
    <property type="entry name" value="Transcrip_reg_TACO1-like"/>
</dbReference>
<evidence type="ECO:0000256" key="6">
    <source>
        <dbReference type="HAMAP-Rule" id="MF_00693"/>
    </source>
</evidence>
<dbReference type="InterPro" id="IPR017856">
    <property type="entry name" value="Integrase-like_N"/>
</dbReference>
<dbReference type="Pfam" id="PF20772">
    <property type="entry name" value="TACO1_YebC_N"/>
    <property type="match status" value="1"/>
</dbReference>